<dbReference type="Proteomes" id="UP000054911">
    <property type="component" value="Unassembled WGS sequence"/>
</dbReference>
<dbReference type="AlphaFoldDB" id="A0A158CIW0"/>
<reference evidence="1" key="1">
    <citation type="submission" date="2016-01" db="EMBL/GenBank/DDBJ databases">
        <authorList>
            <person name="Peeters C."/>
        </authorList>
    </citation>
    <scope>NUCLEOTIDE SEQUENCE [LARGE SCALE GENOMIC DNA]</scope>
    <source>
        <strain evidence="1">LMG 29323</strain>
    </source>
</reference>
<organism evidence="1 2">
    <name type="scientific">Caballeronia pedi</name>
    <dbReference type="NCBI Taxonomy" id="1777141"/>
    <lineage>
        <taxon>Bacteria</taxon>
        <taxon>Pseudomonadati</taxon>
        <taxon>Pseudomonadota</taxon>
        <taxon>Betaproteobacteria</taxon>
        <taxon>Burkholderiales</taxon>
        <taxon>Burkholderiaceae</taxon>
        <taxon>Caballeronia</taxon>
    </lineage>
</organism>
<gene>
    <name evidence="1" type="ORF">AWB80_05331</name>
</gene>
<comment type="caution">
    <text evidence="1">The sequence shown here is derived from an EMBL/GenBank/DDBJ whole genome shotgun (WGS) entry which is preliminary data.</text>
</comment>
<dbReference type="STRING" id="1777141.AWB80_05331"/>
<proteinExistence type="predicted"/>
<accession>A0A158CIW0</accession>
<name>A0A158CIW0_9BURK</name>
<protein>
    <submittedName>
        <fullName evidence="1">Uncharacterized protein</fullName>
    </submittedName>
</protein>
<dbReference type="EMBL" id="FCOE02000021">
    <property type="protein sequence ID" value="SAK82269.1"/>
    <property type="molecule type" value="Genomic_DNA"/>
</dbReference>
<sequence length="29" mass="3228">MEKNLFIGEGFEGPGVNLARINVREVPKL</sequence>
<evidence type="ECO:0000313" key="1">
    <source>
        <dbReference type="EMBL" id="SAK82269.1"/>
    </source>
</evidence>
<keyword evidence="2" id="KW-1185">Reference proteome</keyword>
<evidence type="ECO:0000313" key="2">
    <source>
        <dbReference type="Proteomes" id="UP000054911"/>
    </source>
</evidence>